<reference evidence="1" key="1">
    <citation type="submission" date="2019-10" db="EMBL/GenBank/DDBJ databases">
        <authorList>
            <consortium name="DOE Joint Genome Institute"/>
            <person name="Kuo A."/>
            <person name="Miyauchi S."/>
            <person name="Kiss E."/>
            <person name="Drula E."/>
            <person name="Kohler A."/>
            <person name="Sanchez-Garcia M."/>
            <person name="Andreopoulos B."/>
            <person name="Barry K.W."/>
            <person name="Bonito G."/>
            <person name="Buee M."/>
            <person name="Carver A."/>
            <person name="Chen C."/>
            <person name="Cichocki N."/>
            <person name="Clum A."/>
            <person name="Culley D."/>
            <person name="Crous P.W."/>
            <person name="Fauchery L."/>
            <person name="Girlanda M."/>
            <person name="Hayes R."/>
            <person name="Keri Z."/>
            <person name="Labutti K."/>
            <person name="Lipzen A."/>
            <person name="Lombard V."/>
            <person name="Magnuson J."/>
            <person name="Maillard F."/>
            <person name="Morin E."/>
            <person name="Murat C."/>
            <person name="Nolan M."/>
            <person name="Ohm R."/>
            <person name="Pangilinan J."/>
            <person name="Pereira M."/>
            <person name="Perotto S."/>
            <person name="Peter M."/>
            <person name="Riley R."/>
            <person name="Sitrit Y."/>
            <person name="Stielow B."/>
            <person name="Szollosi G."/>
            <person name="Zifcakova L."/>
            <person name="Stursova M."/>
            <person name="Spatafora J.W."/>
            <person name="Tedersoo L."/>
            <person name="Vaario L.-M."/>
            <person name="Yamada A."/>
            <person name="Yan M."/>
            <person name="Wang P."/>
            <person name="Xu J."/>
            <person name="Bruns T."/>
            <person name="Baldrian P."/>
            <person name="Vilgalys R."/>
            <person name="Henrissat B."/>
            <person name="Grigoriev I.V."/>
            <person name="Hibbett D."/>
            <person name="Nagy L.G."/>
            <person name="Martin F.M."/>
        </authorList>
    </citation>
    <scope>NUCLEOTIDE SEQUENCE</scope>
    <source>
        <strain evidence="1">P2</strain>
    </source>
</reference>
<organism evidence="1 2">
    <name type="scientific">Thelephora ganbajun</name>
    <name type="common">Ganba fungus</name>
    <dbReference type="NCBI Taxonomy" id="370292"/>
    <lineage>
        <taxon>Eukaryota</taxon>
        <taxon>Fungi</taxon>
        <taxon>Dikarya</taxon>
        <taxon>Basidiomycota</taxon>
        <taxon>Agaricomycotina</taxon>
        <taxon>Agaricomycetes</taxon>
        <taxon>Thelephorales</taxon>
        <taxon>Thelephoraceae</taxon>
        <taxon>Thelephora</taxon>
    </lineage>
</organism>
<gene>
    <name evidence="1" type="ORF">BDM02DRAFT_3119853</name>
</gene>
<sequence>MDQVDLQVAFQVPPALDTCPNPTAVPYVPIPHAPHPWICTVGNTSTEGTENAPITSSVCID</sequence>
<reference evidence="1" key="2">
    <citation type="journal article" date="2020" name="Nat. Commun.">
        <title>Large-scale genome sequencing of mycorrhizal fungi provides insights into the early evolution of symbiotic traits.</title>
        <authorList>
            <person name="Miyauchi S."/>
            <person name="Kiss E."/>
            <person name="Kuo A."/>
            <person name="Drula E."/>
            <person name="Kohler A."/>
            <person name="Sanchez-Garcia M."/>
            <person name="Morin E."/>
            <person name="Andreopoulos B."/>
            <person name="Barry K.W."/>
            <person name="Bonito G."/>
            <person name="Buee M."/>
            <person name="Carver A."/>
            <person name="Chen C."/>
            <person name="Cichocki N."/>
            <person name="Clum A."/>
            <person name="Culley D."/>
            <person name="Crous P.W."/>
            <person name="Fauchery L."/>
            <person name="Girlanda M."/>
            <person name="Hayes R.D."/>
            <person name="Keri Z."/>
            <person name="LaButti K."/>
            <person name="Lipzen A."/>
            <person name="Lombard V."/>
            <person name="Magnuson J."/>
            <person name="Maillard F."/>
            <person name="Murat C."/>
            <person name="Nolan M."/>
            <person name="Ohm R.A."/>
            <person name="Pangilinan J."/>
            <person name="Pereira M.F."/>
            <person name="Perotto S."/>
            <person name="Peter M."/>
            <person name="Pfister S."/>
            <person name="Riley R."/>
            <person name="Sitrit Y."/>
            <person name="Stielow J.B."/>
            <person name="Szollosi G."/>
            <person name="Zifcakova L."/>
            <person name="Stursova M."/>
            <person name="Spatafora J.W."/>
            <person name="Tedersoo L."/>
            <person name="Vaario L.M."/>
            <person name="Yamada A."/>
            <person name="Yan M."/>
            <person name="Wang P."/>
            <person name="Xu J."/>
            <person name="Bruns T."/>
            <person name="Baldrian P."/>
            <person name="Vilgalys R."/>
            <person name="Dunand C."/>
            <person name="Henrissat B."/>
            <person name="Grigoriev I.V."/>
            <person name="Hibbett D."/>
            <person name="Nagy L.G."/>
            <person name="Martin F.M."/>
        </authorList>
    </citation>
    <scope>NUCLEOTIDE SEQUENCE</scope>
    <source>
        <strain evidence="1">P2</strain>
    </source>
</reference>
<proteinExistence type="predicted"/>
<name>A0ACB6Z7W2_THEGA</name>
<dbReference type="EMBL" id="MU118082">
    <property type="protein sequence ID" value="KAF9645688.1"/>
    <property type="molecule type" value="Genomic_DNA"/>
</dbReference>
<dbReference type="Proteomes" id="UP000886501">
    <property type="component" value="Unassembled WGS sequence"/>
</dbReference>
<keyword evidence="2" id="KW-1185">Reference proteome</keyword>
<accession>A0ACB6Z7W2</accession>
<evidence type="ECO:0000313" key="1">
    <source>
        <dbReference type="EMBL" id="KAF9645688.1"/>
    </source>
</evidence>
<protein>
    <submittedName>
        <fullName evidence="1">Uncharacterized protein</fullName>
    </submittedName>
</protein>
<comment type="caution">
    <text evidence="1">The sequence shown here is derived from an EMBL/GenBank/DDBJ whole genome shotgun (WGS) entry which is preliminary data.</text>
</comment>
<evidence type="ECO:0000313" key="2">
    <source>
        <dbReference type="Proteomes" id="UP000886501"/>
    </source>
</evidence>